<dbReference type="Proteomes" id="UP001066276">
    <property type="component" value="Chromosome 11"/>
</dbReference>
<feature type="chain" id="PRO_5043395243" evidence="2">
    <location>
        <begin position="32"/>
        <end position="195"/>
    </location>
</feature>
<gene>
    <name evidence="3" type="ORF">NDU88_006481</name>
</gene>
<sequence length="195" mass="20871">MLSVRKRLYKARHAGLSLVLWRLVAITVASGLRGPPPAPDPGLCRPSVPSTAPPSGVPIRYPQLRPSARLLGEHSLTAQPGPTGLFHQTPHQARAALTRGLHLLSRHTVQYTQRHQARSLPGTFPGSRSCPSLPPAPPYGPCGQSEARPPSPPVLRAPVCATEHTDSRRPQAPRKPLRACAPSPRRPPPAAPLLS</sequence>
<keyword evidence="2" id="KW-0732">Signal</keyword>
<feature type="signal peptide" evidence="2">
    <location>
        <begin position="1"/>
        <end position="31"/>
    </location>
</feature>
<evidence type="ECO:0000256" key="1">
    <source>
        <dbReference type="SAM" id="MobiDB-lite"/>
    </source>
</evidence>
<protein>
    <submittedName>
        <fullName evidence="3">Uncharacterized protein</fullName>
    </submittedName>
</protein>
<name>A0AAV7M0B3_PLEWA</name>
<proteinExistence type="predicted"/>
<evidence type="ECO:0000256" key="2">
    <source>
        <dbReference type="SAM" id="SignalP"/>
    </source>
</evidence>
<feature type="region of interest" description="Disordered" evidence="1">
    <location>
        <begin position="37"/>
        <end position="57"/>
    </location>
</feature>
<comment type="caution">
    <text evidence="3">The sequence shown here is derived from an EMBL/GenBank/DDBJ whole genome shotgun (WGS) entry which is preliminary data.</text>
</comment>
<feature type="compositionally biased region" description="Pro residues" evidence="1">
    <location>
        <begin position="184"/>
        <end position="195"/>
    </location>
</feature>
<keyword evidence="4" id="KW-1185">Reference proteome</keyword>
<feature type="region of interest" description="Disordered" evidence="1">
    <location>
        <begin position="113"/>
        <end position="195"/>
    </location>
</feature>
<organism evidence="3 4">
    <name type="scientific">Pleurodeles waltl</name>
    <name type="common">Iberian ribbed newt</name>
    <dbReference type="NCBI Taxonomy" id="8319"/>
    <lineage>
        <taxon>Eukaryota</taxon>
        <taxon>Metazoa</taxon>
        <taxon>Chordata</taxon>
        <taxon>Craniata</taxon>
        <taxon>Vertebrata</taxon>
        <taxon>Euteleostomi</taxon>
        <taxon>Amphibia</taxon>
        <taxon>Batrachia</taxon>
        <taxon>Caudata</taxon>
        <taxon>Salamandroidea</taxon>
        <taxon>Salamandridae</taxon>
        <taxon>Pleurodelinae</taxon>
        <taxon>Pleurodeles</taxon>
    </lineage>
</organism>
<dbReference type="EMBL" id="JANPWB010000015">
    <property type="protein sequence ID" value="KAJ1093380.1"/>
    <property type="molecule type" value="Genomic_DNA"/>
</dbReference>
<dbReference type="AlphaFoldDB" id="A0AAV7M0B3"/>
<evidence type="ECO:0000313" key="3">
    <source>
        <dbReference type="EMBL" id="KAJ1093380.1"/>
    </source>
</evidence>
<accession>A0AAV7M0B3</accession>
<reference evidence="3" key="1">
    <citation type="journal article" date="2022" name="bioRxiv">
        <title>Sequencing and chromosome-scale assembly of the giantPleurodeles waltlgenome.</title>
        <authorList>
            <person name="Brown T."/>
            <person name="Elewa A."/>
            <person name="Iarovenko S."/>
            <person name="Subramanian E."/>
            <person name="Araus A.J."/>
            <person name="Petzold A."/>
            <person name="Susuki M."/>
            <person name="Suzuki K.-i.T."/>
            <person name="Hayashi T."/>
            <person name="Toyoda A."/>
            <person name="Oliveira C."/>
            <person name="Osipova E."/>
            <person name="Leigh N.D."/>
            <person name="Simon A."/>
            <person name="Yun M.H."/>
        </authorList>
    </citation>
    <scope>NUCLEOTIDE SEQUENCE</scope>
    <source>
        <strain evidence="3">20211129_DDA</strain>
        <tissue evidence="3">Liver</tissue>
    </source>
</reference>
<evidence type="ECO:0000313" key="4">
    <source>
        <dbReference type="Proteomes" id="UP001066276"/>
    </source>
</evidence>